<dbReference type="Pfam" id="PF02518">
    <property type="entry name" value="HATPase_c"/>
    <property type="match status" value="1"/>
</dbReference>
<comment type="caution">
    <text evidence="12">The sequence shown here is derived from an EMBL/GenBank/DDBJ whole genome shotgun (WGS) entry which is preliminary data.</text>
</comment>
<dbReference type="InterPro" id="IPR050482">
    <property type="entry name" value="Sensor_HK_TwoCompSys"/>
</dbReference>
<keyword evidence="13" id="KW-1185">Reference proteome</keyword>
<accession>A0A4Q9KIF1</accession>
<comment type="subcellular location">
    <subcellularLocation>
        <location evidence="1">Cell membrane</location>
        <topology evidence="1">Multi-pass membrane protein</topology>
    </subcellularLocation>
</comment>
<keyword evidence="5" id="KW-0418">Kinase</keyword>
<dbReference type="EMBL" id="SDMR01000017">
    <property type="protein sequence ID" value="TBT93180.1"/>
    <property type="molecule type" value="Genomic_DNA"/>
</dbReference>
<dbReference type="Gene3D" id="3.30.565.10">
    <property type="entry name" value="Histidine kinase-like ATPase, C-terminal domain"/>
    <property type="match status" value="1"/>
</dbReference>
<feature type="transmembrane region" description="Helical" evidence="9">
    <location>
        <begin position="30"/>
        <end position="53"/>
    </location>
</feature>
<keyword evidence="3" id="KW-0808">Transferase</keyword>
<dbReference type="Gene3D" id="1.20.5.1930">
    <property type="match status" value="1"/>
</dbReference>
<evidence type="ECO:0000256" key="3">
    <source>
        <dbReference type="ARBA" id="ARBA00022679"/>
    </source>
</evidence>
<evidence type="ECO:0000256" key="7">
    <source>
        <dbReference type="ARBA" id="ARBA00023012"/>
    </source>
</evidence>
<feature type="domain" description="Histidine kinase/HSP90-like ATPase" evidence="10">
    <location>
        <begin position="356"/>
        <end position="442"/>
    </location>
</feature>
<evidence type="ECO:0000256" key="1">
    <source>
        <dbReference type="ARBA" id="ARBA00004651"/>
    </source>
</evidence>
<evidence type="ECO:0000259" key="10">
    <source>
        <dbReference type="Pfam" id="PF02518"/>
    </source>
</evidence>
<dbReference type="PANTHER" id="PTHR24421:SF37">
    <property type="entry name" value="SENSOR HISTIDINE KINASE NARS"/>
    <property type="match status" value="1"/>
</dbReference>
<dbReference type="OrthoDB" id="144293at2"/>
<keyword evidence="7" id="KW-0902">Two-component regulatory system</keyword>
<keyword evidence="4 9" id="KW-0812">Transmembrane</keyword>
<dbReference type="GO" id="GO:0000155">
    <property type="term" value="F:phosphorelay sensor kinase activity"/>
    <property type="evidence" value="ECO:0007669"/>
    <property type="project" value="InterPro"/>
</dbReference>
<dbReference type="InterPro" id="IPR003594">
    <property type="entry name" value="HATPase_dom"/>
</dbReference>
<evidence type="ECO:0000259" key="11">
    <source>
        <dbReference type="Pfam" id="PF07730"/>
    </source>
</evidence>
<dbReference type="RefSeq" id="WP_131172817.1">
    <property type="nucleotide sequence ID" value="NZ_FXTL01000017.1"/>
</dbReference>
<evidence type="ECO:0000256" key="9">
    <source>
        <dbReference type="SAM" id="Phobius"/>
    </source>
</evidence>
<dbReference type="CDD" id="cd16917">
    <property type="entry name" value="HATPase_UhpB-NarQ-NarX-like"/>
    <property type="match status" value="1"/>
</dbReference>
<keyword evidence="8 9" id="KW-0472">Membrane</keyword>
<dbReference type="Pfam" id="PF07730">
    <property type="entry name" value="HisKA_3"/>
    <property type="match status" value="1"/>
</dbReference>
<reference evidence="12 13" key="1">
    <citation type="submission" date="2019-01" db="EMBL/GenBank/DDBJ databases">
        <title>Lactibacter flavus gen. nov., sp. nov., a novel bacterium of the family Propionibacteriaceae isolated from raw milk and dairy products.</title>
        <authorList>
            <person name="Huptas C."/>
            <person name="Wenning M."/>
            <person name="Breitenwieser F."/>
            <person name="Doll E."/>
            <person name="Von Neubeck M."/>
            <person name="Busse H.-J."/>
            <person name="Scherer S."/>
        </authorList>
    </citation>
    <scope>NUCLEOTIDE SEQUENCE [LARGE SCALE GENOMIC DNA]</scope>
    <source>
        <strain evidence="13">DSM 22130 / JCM 15804 / WR061</strain>
    </source>
</reference>
<dbReference type="SUPFAM" id="SSF55874">
    <property type="entry name" value="ATPase domain of HSP90 chaperone/DNA topoisomerase II/histidine kinase"/>
    <property type="match status" value="1"/>
</dbReference>
<feature type="domain" description="Signal transduction histidine kinase subgroup 3 dimerisation and phosphoacceptor" evidence="11">
    <location>
        <begin position="252"/>
        <end position="319"/>
    </location>
</feature>
<protein>
    <submittedName>
        <fullName evidence="12">Uncharacterized protein</fullName>
    </submittedName>
</protein>
<dbReference type="PANTHER" id="PTHR24421">
    <property type="entry name" value="NITRATE/NITRITE SENSOR PROTEIN NARX-RELATED"/>
    <property type="match status" value="1"/>
</dbReference>
<dbReference type="InterPro" id="IPR036890">
    <property type="entry name" value="HATPase_C_sf"/>
</dbReference>
<feature type="transmembrane region" description="Helical" evidence="9">
    <location>
        <begin position="204"/>
        <end position="228"/>
    </location>
</feature>
<proteinExistence type="predicted"/>
<name>A0A4Q9KIF1_PROTD</name>
<evidence type="ECO:0000313" key="12">
    <source>
        <dbReference type="EMBL" id="TBT93180.1"/>
    </source>
</evidence>
<keyword evidence="2" id="KW-1003">Cell membrane</keyword>
<keyword evidence="6 9" id="KW-1133">Transmembrane helix</keyword>
<dbReference type="InterPro" id="IPR011712">
    <property type="entry name" value="Sig_transdc_His_kin_sub3_dim/P"/>
</dbReference>
<dbReference type="GO" id="GO:0005886">
    <property type="term" value="C:plasma membrane"/>
    <property type="evidence" value="ECO:0007669"/>
    <property type="project" value="UniProtKB-SubCell"/>
</dbReference>
<evidence type="ECO:0000256" key="8">
    <source>
        <dbReference type="ARBA" id="ARBA00023136"/>
    </source>
</evidence>
<sequence length="450" mass="47961">MSNVSQDGWVVLAAPQSGIRIGRIPSPRQVVLRMLAAAAVVSLLIGVMGFYVATRLAEHDTLSEGIRITDILASEIAPRVTTGLAQGNQDAIRDLDLGVLPAMNHYGVIRVKLFSDTGKVLYSDEHRLIGQEFPLGRLQSLASSGGPVETIISNPTGDEDAYERSVARVIEVRQGLVGASGRALLEVYLDYNIVGERAREMWRAFLVLLVGSLALLTAMVFPVAFQLLRRIGEGTRQREALLRNAVEASDLERRRIAASLHDGPVQELVGNTLALSTAAARLAGAGQADAAATVDGAAQAVRGTIGSLRTLLVDLYPAPLDEQGLSVAVDDLLASLRSRGLVTTAAVDDEGLSAVDRRLAFRVTQECLRNVAKHARATAVGVRLTQEPGSWQLTVSDNGHGFDVSQTMLTPTKGHYGVRILSDIAAEAGATLRVASGSDGTCWELRKDHA</sequence>
<dbReference type="Proteomes" id="UP000291933">
    <property type="component" value="Unassembled WGS sequence"/>
</dbReference>
<dbReference type="AlphaFoldDB" id="A0A4Q9KIF1"/>
<evidence type="ECO:0000256" key="5">
    <source>
        <dbReference type="ARBA" id="ARBA00022777"/>
    </source>
</evidence>
<organism evidence="12 13">
    <name type="scientific">Propioniciclava tarda</name>
    <dbReference type="NCBI Taxonomy" id="433330"/>
    <lineage>
        <taxon>Bacteria</taxon>
        <taxon>Bacillati</taxon>
        <taxon>Actinomycetota</taxon>
        <taxon>Actinomycetes</taxon>
        <taxon>Propionibacteriales</taxon>
        <taxon>Propionibacteriaceae</taxon>
        <taxon>Propioniciclava</taxon>
    </lineage>
</organism>
<gene>
    <name evidence="12" type="ORF">ET996_12085</name>
</gene>
<evidence type="ECO:0000313" key="13">
    <source>
        <dbReference type="Proteomes" id="UP000291933"/>
    </source>
</evidence>
<evidence type="ECO:0000256" key="2">
    <source>
        <dbReference type="ARBA" id="ARBA00022475"/>
    </source>
</evidence>
<dbReference type="GO" id="GO:0046983">
    <property type="term" value="F:protein dimerization activity"/>
    <property type="evidence" value="ECO:0007669"/>
    <property type="project" value="InterPro"/>
</dbReference>
<evidence type="ECO:0000256" key="4">
    <source>
        <dbReference type="ARBA" id="ARBA00022692"/>
    </source>
</evidence>
<evidence type="ECO:0000256" key="6">
    <source>
        <dbReference type="ARBA" id="ARBA00022989"/>
    </source>
</evidence>